<accession>A0ABS9VAC4</accession>
<evidence type="ECO:0000313" key="2">
    <source>
        <dbReference type="Proteomes" id="UP001165430"/>
    </source>
</evidence>
<evidence type="ECO:0000313" key="1">
    <source>
        <dbReference type="EMBL" id="MCH7413338.1"/>
    </source>
</evidence>
<dbReference type="RefSeq" id="WP_241411002.1">
    <property type="nucleotide sequence ID" value="NZ_JAKZGO010000005.1"/>
</dbReference>
<dbReference type="Proteomes" id="UP001165430">
    <property type="component" value="Unassembled WGS sequence"/>
</dbReference>
<dbReference type="EMBL" id="JAKZGO010000005">
    <property type="protein sequence ID" value="MCH7413338.1"/>
    <property type="molecule type" value="Genomic_DNA"/>
</dbReference>
<gene>
    <name evidence="1" type="ORF">MM213_07580</name>
</gene>
<organism evidence="1 2">
    <name type="scientific">Belliella alkalica</name>
    <dbReference type="NCBI Taxonomy" id="1730871"/>
    <lineage>
        <taxon>Bacteria</taxon>
        <taxon>Pseudomonadati</taxon>
        <taxon>Bacteroidota</taxon>
        <taxon>Cytophagia</taxon>
        <taxon>Cytophagales</taxon>
        <taxon>Cyclobacteriaceae</taxon>
        <taxon>Belliella</taxon>
    </lineage>
</organism>
<dbReference type="PROSITE" id="PS51257">
    <property type="entry name" value="PROKAR_LIPOPROTEIN"/>
    <property type="match status" value="1"/>
</dbReference>
<name>A0ABS9VAC4_9BACT</name>
<proteinExistence type="predicted"/>
<sequence>MTAFFKNIWSFLLSLFLIFSCSEDKGILEESLAQNIALEINNSLDSVMSREDSLLVNSIENYLTQFDDNNYDHRDSWFYSDSMSVYPYFELYKNVLESNRIQVLALIEQGGYKVVKLGFFNGTNIESILNIPAIPSKQMGFIFLNYYDTYIRVNPERYGNIRYFNHSTYQLNQEDINEMIRFSKKLSAFFDIPELEFDCYVFNNSKELFASLGYDYGSNMYDAYQENSFCRPADWSLFLGTSTAYHPHELAHLYVHSFVGNGNPNVANPNKYLDEGFATYFGGAQGGFSLESSTQMALDDFETREICFENKDQLGFLIEEIVNFKNVFYGNFIKYLIDFHGPEYALHALKTYKTDDELDLLIDSHRLPDETFNDFVFRIIMSNNFDNE</sequence>
<reference evidence="1" key="1">
    <citation type="submission" date="2022-03" db="EMBL/GenBank/DDBJ databases">
        <title>De novo assembled genomes of Belliella spp. (Cyclobacteriaceae) strains.</title>
        <authorList>
            <person name="Szabo A."/>
            <person name="Korponai K."/>
            <person name="Felfoldi T."/>
        </authorList>
    </citation>
    <scope>NUCLEOTIDE SEQUENCE</scope>
    <source>
        <strain evidence="1">DSM 111903</strain>
    </source>
</reference>
<evidence type="ECO:0008006" key="3">
    <source>
        <dbReference type="Google" id="ProtNLM"/>
    </source>
</evidence>
<comment type="caution">
    <text evidence="1">The sequence shown here is derived from an EMBL/GenBank/DDBJ whole genome shotgun (WGS) entry which is preliminary data.</text>
</comment>
<protein>
    <recommendedName>
        <fullName evidence="3">Peptidase MA-like domain-containing protein</fullName>
    </recommendedName>
</protein>
<keyword evidence="2" id="KW-1185">Reference proteome</keyword>